<accession>A0A8K0DT34</accession>
<evidence type="ECO:0000313" key="2">
    <source>
        <dbReference type="EMBL" id="KAF3433754.1"/>
    </source>
</evidence>
<dbReference type="AlphaFoldDB" id="A0A8K0DT34"/>
<comment type="caution">
    <text evidence="2">The sequence shown here is derived from an EMBL/GenBank/DDBJ whole genome shotgun (WGS) entry which is preliminary data.</text>
</comment>
<feature type="compositionally biased region" description="Polar residues" evidence="1">
    <location>
        <begin position="114"/>
        <end position="125"/>
    </location>
</feature>
<name>A0A8K0DT34_9ROSA</name>
<feature type="compositionally biased region" description="Acidic residues" evidence="1">
    <location>
        <begin position="69"/>
        <end position="85"/>
    </location>
</feature>
<dbReference type="EMBL" id="VOIH02000011">
    <property type="protein sequence ID" value="KAF3433754.1"/>
    <property type="molecule type" value="Genomic_DNA"/>
</dbReference>
<reference evidence="2" key="1">
    <citation type="submission" date="2020-03" db="EMBL/GenBank/DDBJ databases">
        <title>A high-quality chromosome-level genome assembly of a woody plant with both climbing and erect habits, Rhamnella rubrinervis.</title>
        <authorList>
            <person name="Lu Z."/>
            <person name="Yang Y."/>
            <person name="Zhu X."/>
            <person name="Sun Y."/>
        </authorList>
    </citation>
    <scope>NUCLEOTIDE SEQUENCE</scope>
    <source>
        <strain evidence="2">BYM</strain>
        <tissue evidence="2">Leaf</tissue>
    </source>
</reference>
<gene>
    <name evidence="2" type="ORF">FNV43_RR24857</name>
</gene>
<keyword evidence="3" id="KW-1185">Reference proteome</keyword>
<feature type="region of interest" description="Disordered" evidence="1">
    <location>
        <begin position="21"/>
        <end position="134"/>
    </location>
</feature>
<proteinExistence type="predicted"/>
<feature type="compositionally biased region" description="Basic residues" evidence="1">
    <location>
        <begin position="41"/>
        <end position="57"/>
    </location>
</feature>
<sequence>MRYLYDAIIKVDKAFKKKALPTSCGNKALEEDNLAQTNRLGGHKTGGRSRPGRRKIGSLHPTAAKDGGQEDMEITSGEDEPDEGDAPPVNQPQLPGLNAEPNDSFEEAMRLPSNEESGLGQTSRAANADDGAQN</sequence>
<organism evidence="2 3">
    <name type="scientific">Rhamnella rubrinervis</name>
    <dbReference type="NCBI Taxonomy" id="2594499"/>
    <lineage>
        <taxon>Eukaryota</taxon>
        <taxon>Viridiplantae</taxon>
        <taxon>Streptophyta</taxon>
        <taxon>Embryophyta</taxon>
        <taxon>Tracheophyta</taxon>
        <taxon>Spermatophyta</taxon>
        <taxon>Magnoliopsida</taxon>
        <taxon>eudicotyledons</taxon>
        <taxon>Gunneridae</taxon>
        <taxon>Pentapetalae</taxon>
        <taxon>rosids</taxon>
        <taxon>fabids</taxon>
        <taxon>Rosales</taxon>
        <taxon>Rhamnaceae</taxon>
        <taxon>rhamnoid group</taxon>
        <taxon>Rhamneae</taxon>
        <taxon>Rhamnella</taxon>
    </lineage>
</organism>
<evidence type="ECO:0000256" key="1">
    <source>
        <dbReference type="SAM" id="MobiDB-lite"/>
    </source>
</evidence>
<evidence type="ECO:0000313" key="3">
    <source>
        <dbReference type="Proteomes" id="UP000796880"/>
    </source>
</evidence>
<protein>
    <submittedName>
        <fullName evidence="2">Uncharacterized protein</fullName>
    </submittedName>
</protein>
<dbReference type="Proteomes" id="UP000796880">
    <property type="component" value="Unassembled WGS sequence"/>
</dbReference>